<gene>
    <name evidence="1" type="ORF">A2U01_0011052</name>
</gene>
<evidence type="ECO:0000313" key="1">
    <source>
        <dbReference type="EMBL" id="MCH90143.1"/>
    </source>
</evidence>
<sequence>MVDRDAWGVGYYSRMCEDMVESKEIMVDKVASEENPTDMYTSHCQGQGSSIAWT</sequence>
<keyword evidence="2" id="KW-1185">Reference proteome</keyword>
<dbReference type="Proteomes" id="UP000265520">
    <property type="component" value="Unassembled WGS sequence"/>
</dbReference>
<name>A0A392MS46_9FABA</name>
<proteinExistence type="predicted"/>
<dbReference type="AlphaFoldDB" id="A0A392MS46"/>
<accession>A0A392MS46</accession>
<dbReference type="EMBL" id="LXQA010017685">
    <property type="protein sequence ID" value="MCH90143.1"/>
    <property type="molecule type" value="Genomic_DNA"/>
</dbReference>
<protein>
    <submittedName>
        <fullName evidence="1">Uncharacterized protein</fullName>
    </submittedName>
</protein>
<evidence type="ECO:0000313" key="2">
    <source>
        <dbReference type="Proteomes" id="UP000265520"/>
    </source>
</evidence>
<comment type="caution">
    <text evidence="1">The sequence shown here is derived from an EMBL/GenBank/DDBJ whole genome shotgun (WGS) entry which is preliminary data.</text>
</comment>
<reference evidence="1 2" key="1">
    <citation type="journal article" date="2018" name="Front. Plant Sci.">
        <title>Red Clover (Trifolium pratense) and Zigzag Clover (T. medium) - A Picture of Genomic Similarities and Differences.</title>
        <authorList>
            <person name="Dluhosova J."/>
            <person name="Istvanek J."/>
            <person name="Nedelnik J."/>
            <person name="Repkova J."/>
        </authorList>
    </citation>
    <scope>NUCLEOTIDE SEQUENCE [LARGE SCALE GENOMIC DNA]</scope>
    <source>
        <strain evidence="2">cv. 10/8</strain>
        <tissue evidence="1">Leaf</tissue>
    </source>
</reference>
<organism evidence="1 2">
    <name type="scientific">Trifolium medium</name>
    <dbReference type="NCBI Taxonomy" id="97028"/>
    <lineage>
        <taxon>Eukaryota</taxon>
        <taxon>Viridiplantae</taxon>
        <taxon>Streptophyta</taxon>
        <taxon>Embryophyta</taxon>
        <taxon>Tracheophyta</taxon>
        <taxon>Spermatophyta</taxon>
        <taxon>Magnoliopsida</taxon>
        <taxon>eudicotyledons</taxon>
        <taxon>Gunneridae</taxon>
        <taxon>Pentapetalae</taxon>
        <taxon>rosids</taxon>
        <taxon>fabids</taxon>
        <taxon>Fabales</taxon>
        <taxon>Fabaceae</taxon>
        <taxon>Papilionoideae</taxon>
        <taxon>50 kb inversion clade</taxon>
        <taxon>NPAAA clade</taxon>
        <taxon>Hologalegina</taxon>
        <taxon>IRL clade</taxon>
        <taxon>Trifolieae</taxon>
        <taxon>Trifolium</taxon>
    </lineage>
</organism>